<dbReference type="RefSeq" id="XP_056511670.1">
    <property type="nucleotide sequence ID" value="XM_056656057.1"/>
</dbReference>
<proteinExistence type="predicted"/>
<dbReference type="Proteomes" id="UP001141434">
    <property type="component" value="Unassembled WGS sequence"/>
</dbReference>
<evidence type="ECO:0000256" key="1">
    <source>
        <dbReference type="SAM" id="MobiDB-lite"/>
    </source>
</evidence>
<keyword evidence="3" id="KW-1185">Reference proteome</keyword>
<dbReference type="GeneID" id="81395225"/>
<evidence type="ECO:0000313" key="2">
    <source>
        <dbReference type="EMBL" id="KAJ5096119.1"/>
    </source>
</evidence>
<dbReference type="EMBL" id="JAPMSZ010000007">
    <property type="protein sequence ID" value="KAJ5096119.1"/>
    <property type="molecule type" value="Genomic_DNA"/>
</dbReference>
<dbReference type="OrthoDB" id="4326688at2759"/>
<dbReference type="AlphaFoldDB" id="A0A9W9K7M4"/>
<protein>
    <submittedName>
        <fullName evidence="2">Uncharacterized protein</fullName>
    </submittedName>
</protein>
<organism evidence="2 3">
    <name type="scientific">Penicillium alfredii</name>
    <dbReference type="NCBI Taxonomy" id="1506179"/>
    <lineage>
        <taxon>Eukaryota</taxon>
        <taxon>Fungi</taxon>
        <taxon>Dikarya</taxon>
        <taxon>Ascomycota</taxon>
        <taxon>Pezizomycotina</taxon>
        <taxon>Eurotiomycetes</taxon>
        <taxon>Eurotiomycetidae</taxon>
        <taxon>Eurotiales</taxon>
        <taxon>Aspergillaceae</taxon>
        <taxon>Penicillium</taxon>
    </lineage>
</organism>
<name>A0A9W9K7M4_9EURO</name>
<reference evidence="2" key="2">
    <citation type="journal article" date="2023" name="IMA Fungus">
        <title>Comparative genomic study of the Penicillium genus elucidates a diverse pangenome and 15 lateral gene transfer events.</title>
        <authorList>
            <person name="Petersen C."/>
            <person name="Sorensen T."/>
            <person name="Nielsen M.R."/>
            <person name="Sondergaard T.E."/>
            <person name="Sorensen J.L."/>
            <person name="Fitzpatrick D.A."/>
            <person name="Frisvad J.C."/>
            <person name="Nielsen K.L."/>
        </authorList>
    </citation>
    <scope>NUCLEOTIDE SEQUENCE</scope>
    <source>
        <strain evidence="2">IBT 34128</strain>
    </source>
</reference>
<reference evidence="2" key="1">
    <citation type="submission" date="2022-11" db="EMBL/GenBank/DDBJ databases">
        <authorList>
            <person name="Petersen C."/>
        </authorList>
    </citation>
    <scope>NUCLEOTIDE SEQUENCE</scope>
    <source>
        <strain evidence="2">IBT 34128</strain>
    </source>
</reference>
<gene>
    <name evidence="2" type="ORF">NUU61_005475</name>
</gene>
<evidence type="ECO:0000313" key="3">
    <source>
        <dbReference type="Proteomes" id="UP001141434"/>
    </source>
</evidence>
<feature type="region of interest" description="Disordered" evidence="1">
    <location>
        <begin position="1"/>
        <end position="37"/>
    </location>
</feature>
<comment type="caution">
    <text evidence="2">The sequence shown here is derived from an EMBL/GenBank/DDBJ whole genome shotgun (WGS) entry which is preliminary data.</text>
</comment>
<accession>A0A9W9K7M4</accession>
<sequence>MPPKPGSNKRKAKESLASARRSPRKKKTATPSAASIAMEKMIKKQSTRLNKAYALRGQLKETDPRYGLTVEKNGRKRWKVDPPITEWKDVPLTWSDKDPDVDRNDPDANIARLEERISEGIMPDIFKDKLRGHKKEKERRERIMASEPEGLPWKVCDRLDRLKGLVEHMMNQEFDNPRLPNVLAIMAAYRSRELDYEEGMATYWYEGRKVAGPVPWDIYECMAISDQYAAKNRLAFTVEGMTPANPIMMPSMAIPGNGADRYHNLINVTLAPPNGTGHTEFEVMDDTGATCMRLFEQDVWKLEQHGGDWYPVGEGDLITANGQIWVLFGVALVNIFSAPGGPTMVQEWFPIQYSISPGAVEDIPGDRRLGGAWLRRLIYSATAPDDSGMLYLDSHKTPMMNSLPVLDPHMRTQPPMRHLEPLNTYTMGVMSPRRP</sequence>